<evidence type="ECO:0000313" key="3">
    <source>
        <dbReference type="Proteomes" id="UP000694541"/>
    </source>
</evidence>
<organism evidence="2 3">
    <name type="scientific">Accipiter nisus</name>
    <name type="common">Eurasian sparrowhawk</name>
    <dbReference type="NCBI Taxonomy" id="211598"/>
    <lineage>
        <taxon>Eukaryota</taxon>
        <taxon>Metazoa</taxon>
        <taxon>Chordata</taxon>
        <taxon>Craniata</taxon>
        <taxon>Vertebrata</taxon>
        <taxon>Euteleostomi</taxon>
        <taxon>Archelosauria</taxon>
        <taxon>Archosauria</taxon>
        <taxon>Dinosauria</taxon>
        <taxon>Saurischia</taxon>
        <taxon>Theropoda</taxon>
        <taxon>Coelurosauria</taxon>
        <taxon>Aves</taxon>
        <taxon>Neognathae</taxon>
        <taxon>Neoaves</taxon>
        <taxon>Telluraves</taxon>
        <taxon>Accipitrimorphae</taxon>
        <taxon>Accipitriformes</taxon>
        <taxon>Accipitridae</taxon>
        <taxon>Accipitrinae</taxon>
        <taxon>Accipiter</taxon>
    </lineage>
</organism>
<protein>
    <submittedName>
        <fullName evidence="2">Uncharacterized protein</fullName>
    </submittedName>
</protein>
<dbReference type="Proteomes" id="UP000694541">
    <property type="component" value="Unplaced"/>
</dbReference>
<keyword evidence="3" id="KW-1185">Reference proteome</keyword>
<feature type="region of interest" description="Disordered" evidence="1">
    <location>
        <begin position="75"/>
        <end position="94"/>
    </location>
</feature>
<dbReference type="AlphaFoldDB" id="A0A8B9RQ45"/>
<evidence type="ECO:0000256" key="1">
    <source>
        <dbReference type="SAM" id="MobiDB-lite"/>
    </source>
</evidence>
<sequence length="94" mass="10355">MQASWPNEAWRYISLTSVPGITVFYIHGAETDIATLALGCRTADQGRIRHSLLSWAQGACEEQALTSTLQQLLPSTRHQDSPTQTGLSYHVLPC</sequence>
<accession>A0A8B9RQ45</accession>
<proteinExistence type="predicted"/>
<dbReference type="Ensembl" id="ENSANIT00000000976.1">
    <property type="protein sequence ID" value="ENSANIP00000000949.1"/>
    <property type="gene ID" value="ENSANIG00000000717.1"/>
</dbReference>
<name>A0A8B9RQ45_9AVES</name>
<evidence type="ECO:0000313" key="2">
    <source>
        <dbReference type="Ensembl" id="ENSANIP00000000949.1"/>
    </source>
</evidence>
<reference evidence="2" key="1">
    <citation type="submission" date="2025-08" db="UniProtKB">
        <authorList>
            <consortium name="Ensembl"/>
        </authorList>
    </citation>
    <scope>IDENTIFICATION</scope>
</reference>
<reference evidence="2" key="2">
    <citation type="submission" date="2025-09" db="UniProtKB">
        <authorList>
            <consortium name="Ensembl"/>
        </authorList>
    </citation>
    <scope>IDENTIFICATION</scope>
</reference>